<comment type="caution">
    <text evidence="3">The sequence shown here is derived from an EMBL/GenBank/DDBJ whole genome shotgun (WGS) entry which is preliminary data.</text>
</comment>
<evidence type="ECO:0000313" key="4">
    <source>
        <dbReference type="Proteomes" id="UP000549394"/>
    </source>
</evidence>
<proteinExistence type="predicted"/>
<evidence type="ECO:0000256" key="2">
    <source>
        <dbReference type="SAM" id="SignalP"/>
    </source>
</evidence>
<feature type="signal peptide" evidence="2">
    <location>
        <begin position="1"/>
        <end position="19"/>
    </location>
</feature>
<feature type="chain" id="PRO_5029659388" evidence="2">
    <location>
        <begin position="20"/>
        <end position="258"/>
    </location>
</feature>
<name>A0A7I8V5K6_9ANNE</name>
<dbReference type="AlphaFoldDB" id="A0A7I8V5K6"/>
<reference evidence="3 4" key="1">
    <citation type="submission" date="2020-08" db="EMBL/GenBank/DDBJ databases">
        <authorList>
            <person name="Hejnol A."/>
        </authorList>
    </citation>
    <scope>NUCLEOTIDE SEQUENCE [LARGE SCALE GENOMIC DNA]</scope>
</reference>
<protein>
    <submittedName>
        <fullName evidence="3">Uncharacterized protein</fullName>
    </submittedName>
</protein>
<gene>
    <name evidence="3" type="ORF">DGYR_LOCUS771</name>
</gene>
<keyword evidence="1" id="KW-1133">Transmembrane helix</keyword>
<keyword evidence="2" id="KW-0732">Signal</keyword>
<keyword evidence="1" id="KW-0472">Membrane</keyword>
<accession>A0A7I8V5K6</accession>
<organism evidence="3 4">
    <name type="scientific">Dimorphilus gyrociliatus</name>
    <dbReference type="NCBI Taxonomy" id="2664684"/>
    <lineage>
        <taxon>Eukaryota</taxon>
        <taxon>Metazoa</taxon>
        <taxon>Spiralia</taxon>
        <taxon>Lophotrochozoa</taxon>
        <taxon>Annelida</taxon>
        <taxon>Polychaeta</taxon>
        <taxon>Polychaeta incertae sedis</taxon>
        <taxon>Dinophilidae</taxon>
        <taxon>Dimorphilus</taxon>
    </lineage>
</organism>
<feature type="transmembrane region" description="Helical" evidence="1">
    <location>
        <begin position="150"/>
        <end position="171"/>
    </location>
</feature>
<keyword evidence="1" id="KW-0812">Transmembrane</keyword>
<dbReference type="EMBL" id="CAJFCJ010000001">
    <property type="protein sequence ID" value="CAD5111481.1"/>
    <property type="molecule type" value="Genomic_DNA"/>
</dbReference>
<evidence type="ECO:0000256" key="1">
    <source>
        <dbReference type="SAM" id="Phobius"/>
    </source>
</evidence>
<evidence type="ECO:0000313" key="3">
    <source>
        <dbReference type="EMBL" id="CAD5111481.1"/>
    </source>
</evidence>
<keyword evidence="4" id="KW-1185">Reference proteome</keyword>
<sequence length="258" mass="28861">MSTSNILVLTLISLLRVRGMIDSCPNGKMRCPNGRCIDKTSDISKCEYDYPFANCGPDMKWCSSTFSCVETHLFFTACSKCSSNEKKCYTGYPRCIARDLYCPEEGCAMGFIRCGYECLAQSEICRRDLNTKCETYFTCSNYTDGATKRIYYIICLVLPITLLFLVCSIMLKKYRSASRTTVVIDAPVEQLPLGRLEDGRVSSRVGGLPILVAAPGVHINVSNENRLEPPSYDEVVDDRLPSYEDILSNPNTQRTNTA</sequence>
<dbReference type="Proteomes" id="UP000549394">
    <property type="component" value="Unassembled WGS sequence"/>
</dbReference>